<accession>A0A915K2L1</accession>
<organism evidence="1 2">
    <name type="scientific">Romanomermis culicivorax</name>
    <name type="common">Nematode worm</name>
    <dbReference type="NCBI Taxonomy" id="13658"/>
    <lineage>
        <taxon>Eukaryota</taxon>
        <taxon>Metazoa</taxon>
        <taxon>Ecdysozoa</taxon>
        <taxon>Nematoda</taxon>
        <taxon>Enoplea</taxon>
        <taxon>Dorylaimia</taxon>
        <taxon>Mermithida</taxon>
        <taxon>Mermithoidea</taxon>
        <taxon>Mermithidae</taxon>
        <taxon>Romanomermis</taxon>
    </lineage>
</organism>
<dbReference type="AlphaFoldDB" id="A0A915K2L1"/>
<proteinExistence type="predicted"/>
<evidence type="ECO:0000313" key="1">
    <source>
        <dbReference type="Proteomes" id="UP000887565"/>
    </source>
</evidence>
<name>A0A915K2L1_ROMCU</name>
<dbReference type="WBParaSite" id="nRc.2.0.1.t32435-RA">
    <property type="protein sequence ID" value="nRc.2.0.1.t32435-RA"/>
    <property type="gene ID" value="nRc.2.0.1.g32435"/>
</dbReference>
<keyword evidence="1" id="KW-1185">Reference proteome</keyword>
<reference evidence="2" key="1">
    <citation type="submission" date="2022-11" db="UniProtKB">
        <authorList>
            <consortium name="WormBaseParasite"/>
        </authorList>
    </citation>
    <scope>IDENTIFICATION</scope>
</reference>
<protein>
    <submittedName>
        <fullName evidence="2">Uncharacterized protein</fullName>
    </submittedName>
</protein>
<sequence>MISYGVDERLKKFLRSLCSAQNSTETHQTKFKKSELMAGIGRVQSTEKIDCKDGTPAER</sequence>
<dbReference type="Proteomes" id="UP000887565">
    <property type="component" value="Unplaced"/>
</dbReference>
<evidence type="ECO:0000313" key="2">
    <source>
        <dbReference type="WBParaSite" id="nRc.2.0.1.t32435-RA"/>
    </source>
</evidence>